<comment type="caution">
    <text evidence="2">The sequence shown here is derived from an EMBL/GenBank/DDBJ whole genome shotgun (WGS) entry which is preliminary data.</text>
</comment>
<evidence type="ECO:0000313" key="3">
    <source>
        <dbReference type="Proteomes" id="UP000672934"/>
    </source>
</evidence>
<sequence>MDCTSSGPRASRETSRIAQRGQAPRATLGQPGVAELLLGSVMTSTCGALSPVSLTAHVGRPLHKGGCDVDACLKHGDGRQQRWLAELRQAGAIVGSAHIVLDGELPSNSYMPWRNGMLPFATGQDDTFAQCLAVARLCDQYSRREAAFGPAWLTIRYFLDFGPSTGVREALTVSPVRHRQLGPLCQHDLEVREAGARVATLTIVHEQPR</sequence>
<gene>
    <name evidence="2" type="ORF">LMG31506_04488</name>
</gene>
<name>A0A916N667_9BURK</name>
<protein>
    <submittedName>
        <fullName evidence="2">Uncharacterized protein</fullName>
    </submittedName>
</protein>
<dbReference type="EMBL" id="CAJPUY010000017">
    <property type="protein sequence ID" value="CAG2151728.1"/>
    <property type="molecule type" value="Genomic_DNA"/>
</dbReference>
<keyword evidence="3" id="KW-1185">Reference proteome</keyword>
<accession>A0A916N667</accession>
<proteinExistence type="predicted"/>
<dbReference type="Proteomes" id="UP000672934">
    <property type="component" value="Unassembled WGS sequence"/>
</dbReference>
<feature type="region of interest" description="Disordered" evidence="1">
    <location>
        <begin position="1"/>
        <end position="25"/>
    </location>
</feature>
<evidence type="ECO:0000313" key="2">
    <source>
        <dbReference type="EMBL" id="CAG2151728.1"/>
    </source>
</evidence>
<organism evidence="2 3">
    <name type="scientific">Cupriavidus yeoncheonensis</name>
    <dbReference type="NCBI Taxonomy" id="1462994"/>
    <lineage>
        <taxon>Bacteria</taxon>
        <taxon>Pseudomonadati</taxon>
        <taxon>Pseudomonadota</taxon>
        <taxon>Betaproteobacteria</taxon>
        <taxon>Burkholderiales</taxon>
        <taxon>Burkholderiaceae</taxon>
        <taxon>Cupriavidus</taxon>
    </lineage>
</organism>
<evidence type="ECO:0000256" key="1">
    <source>
        <dbReference type="SAM" id="MobiDB-lite"/>
    </source>
</evidence>
<reference evidence="2" key="1">
    <citation type="submission" date="2021-03" db="EMBL/GenBank/DDBJ databases">
        <authorList>
            <person name="Peeters C."/>
        </authorList>
    </citation>
    <scope>NUCLEOTIDE SEQUENCE</scope>
    <source>
        <strain evidence="2">LMG 31506</strain>
    </source>
</reference>
<dbReference type="AlphaFoldDB" id="A0A916N667"/>